<name>A0A223P0Y5_9SPHI</name>
<dbReference type="Proteomes" id="UP000215002">
    <property type="component" value="Chromosome"/>
</dbReference>
<dbReference type="OrthoDB" id="981414at2"/>
<dbReference type="Pfam" id="PF20391">
    <property type="entry name" value="DUF6686"/>
    <property type="match status" value="1"/>
</dbReference>
<evidence type="ECO:0000313" key="2">
    <source>
        <dbReference type="Proteomes" id="UP000215002"/>
    </source>
</evidence>
<proteinExistence type="predicted"/>
<accession>A0A223P0Y5</accession>
<sequence>MKKDIVQGRHKLIYITMCDTKVLSQVGESVISRCAECRCIFIWHNNFIMSFSTGQFIEFKNFAEELEFTSHSFPFPDGQERIVMRTPVNDLQLTFTTEQWENFHAAMDQAVYMQEVYSLMERE</sequence>
<gene>
    <name evidence="1" type="ORF">MuYL_3805</name>
</gene>
<protein>
    <submittedName>
        <fullName evidence="1">Uncharacterized protein</fullName>
    </submittedName>
</protein>
<evidence type="ECO:0000313" key="1">
    <source>
        <dbReference type="EMBL" id="ASU35690.1"/>
    </source>
</evidence>
<dbReference type="AlphaFoldDB" id="A0A223P0Y5"/>
<reference evidence="1 2" key="1">
    <citation type="submission" date="2017-08" db="EMBL/GenBank/DDBJ databases">
        <title>Complete genome sequence of Mucilaginibacter sp. strain BJC16-A31.</title>
        <authorList>
            <consortium name="Henan University of Science and Technology"/>
            <person name="You X."/>
        </authorList>
    </citation>
    <scope>NUCLEOTIDE SEQUENCE [LARGE SCALE GENOMIC DNA]</scope>
    <source>
        <strain evidence="1 2">BJC16-A31</strain>
    </source>
</reference>
<dbReference type="InterPro" id="IPR046508">
    <property type="entry name" value="DUF6686"/>
</dbReference>
<organism evidence="1 2">
    <name type="scientific">Mucilaginibacter xinganensis</name>
    <dbReference type="NCBI Taxonomy" id="1234841"/>
    <lineage>
        <taxon>Bacteria</taxon>
        <taxon>Pseudomonadati</taxon>
        <taxon>Bacteroidota</taxon>
        <taxon>Sphingobacteriia</taxon>
        <taxon>Sphingobacteriales</taxon>
        <taxon>Sphingobacteriaceae</taxon>
        <taxon>Mucilaginibacter</taxon>
    </lineage>
</organism>
<dbReference type="KEGG" id="muc:MuYL_3805"/>
<dbReference type="RefSeq" id="WP_094571830.1">
    <property type="nucleotide sequence ID" value="NZ_CP022743.1"/>
</dbReference>
<dbReference type="EMBL" id="CP022743">
    <property type="protein sequence ID" value="ASU35690.1"/>
    <property type="molecule type" value="Genomic_DNA"/>
</dbReference>
<keyword evidence="2" id="KW-1185">Reference proteome</keyword>